<accession>A0A2Z2KEI5</accession>
<dbReference type="InterPro" id="IPR035906">
    <property type="entry name" value="MetI-like_sf"/>
</dbReference>
<dbReference type="GO" id="GO:0055085">
    <property type="term" value="P:transmembrane transport"/>
    <property type="evidence" value="ECO:0007669"/>
    <property type="project" value="InterPro"/>
</dbReference>
<evidence type="ECO:0000259" key="7">
    <source>
        <dbReference type="PROSITE" id="PS50928"/>
    </source>
</evidence>
<feature type="transmembrane region" description="Helical" evidence="6">
    <location>
        <begin position="93"/>
        <end position="119"/>
    </location>
</feature>
<dbReference type="CDD" id="cd06261">
    <property type="entry name" value="TM_PBP2"/>
    <property type="match status" value="1"/>
</dbReference>
<reference evidence="8 9" key="1">
    <citation type="submission" date="2017-06" db="EMBL/GenBank/DDBJ databases">
        <title>Complete genome sequence of Paenibacillus donghaensis KCTC 13049T isolated from East Sea sediment, South Korea.</title>
        <authorList>
            <person name="Jung B.K."/>
            <person name="Hong S.-J."/>
            <person name="Shin J.-H."/>
        </authorList>
    </citation>
    <scope>NUCLEOTIDE SEQUENCE [LARGE SCALE GENOMIC DNA]</scope>
    <source>
        <strain evidence="8 9">KCTC 13049</strain>
    </source>
</reference>
<evidence type="ECO:0000256" key="1">
    <source>
        <dbReference type="ARBA" id="ARBA00004141"/>
    </source>
</evidence>
<feature type="transmembrane region" description="Helical" evidence="6">
    <location>
        <begin position="34"/>
        <end position="52"/>
    </location>
</feature>
<sequence>MQEATAQPGSSPDLEPRVYKTSSELKKRLWRNKLLYVMLIPGVLYFLVFKYIPMYGMIIAFQDYKPYQGITGSDWVGMKHFSRLFTEPDFLNILMNTLILFGMNILIYFPIPIILALMLNEMRGNLFKRLFQTLFYLPHFMSWVIVVSISFVMVTMDGGIINELLAYFGFEKINFLLAPGWFRPMYILQVIWREAGWGTIIYLASIAAIDPGLYEAARMDGAGRLRQVWHITLPAIRGVIITLFILKIGSVLDLGFEHVYLLLNSMNREVAEIIDTYVYTAGLRQGQFSYSTAIGFFKSIVGLIMVVSVNKVSKKMGEEGVY</sequence>
<protein>
    <submittedName>
        <fullName evidence="8">Protein lplB</fullName>
    </submittedName>
</protein>
<dbReference type="PANTHER" id="PTHR43496">
    <property type="entry name" value="PROTEIN LPLB"/>
    <property type="match status" value="1"/>
</dbReference>
<evidence type="ECO:0000313" key="8">
    <source>
        <dbReference type="EMBL" id="ASA20459.1"/>
    </source>
</evidence>
<name>A0A2Z2KEI5_9BACL</name>
<feature type="transmembrane region" description="Helical" evidence="6">
    <location>
        <begin position="140"/>
        <end position="161"/>
    </location>
</feature>
<keyword evidence="5 6" id="KW-0472">Membrane</keyword>
<keyword evidence="9" id="KW-1185">Reference proteome</keyword>
<organism evidence="8 9">
    <name type="scientific">Paenibacillus donghaensis</name>
    <dbReference type="NCBI Taxonomy" id="414771"/>
    <lineage>
        <taxon>Bacteria</taxon>
        <taxon>Bacillati</taxon>
        <taxon>Bacillota</taxon>
        <taxon>Bacilli</taxon>
        <taxon>Bacillales</taxon>
        <taxon>Paenibacillaceae</taxon>
        <taxon>Paenibacillus</taxon>
    </lineage>
</organism>
<evidence type="ECO:0000256" key="4">
    <source>
        <dbReference type="ARBA" id="ARBA00022989"/>
    </source>
</evidence>
<gene>
    <name evidence="8" type="ORF">B9T62_06360</name>
</gene>
<dbReference type="OrthoDB" id="9785836at2"/>
<dbReference type="EMBL" id="CP021780">
    <property type="protein sequence ID" value="ASA20459.1"/>
    <property type="molecule type" value="Genomic_DNA"/>
</dbReference>
<evidence type="ECO:0000256" key="6">
    <source>
        <dbReference type="RuleBase" id="RU363032"/>
    </source>
</evidence>
<dbReference type="Pfam" id="PF00528">
    <property type="entry name" value="BPD_transp_1"/>
    <property type="match status" value="1"/>
</dbReference>
<dbReference type="PROSITE" id="PS50928">
    <property type="entry name" value="ABC_TM1"/>
    <property type="match status" value="1"/>
</dbReference>
<dbReference type="SUPFAM" id="SSF161098">
    <property type="entry name" value="MetI-like"/>
    <property type="match status" value="1"/>
</dbReference>
<evidence type="ECO:0000256" key="2">
    <source>
        <dbReference type="ARBA" id="ARBA00022448"/>
    </source>
</evidence>
<feature type="transmembrane region" description="Helical" evidence="6">
    <location>
        <begin position="288"/>
        <end position="309"/>
    </location>
</feature>
<evidence type="ECO:0000256" key="3">
    <source>
        <dbReference type="ARBA" id="ARBA00022692"/>
    </source>
</evidence>
<proteinExistence type="inferred from homology"/>
<dbReference type="RefSeq" id="WP_087914479.1">
    <property type="nucleotide sequence ID" value="NZ_CP021780.1"/>
</dbReference>
<keyword evidence="2 6" id="KW-0813">Transport</keyword>
<dbReference type="Proteomes" id="UP000249890">
    <property type="component" value="Chromosome"/>
</dbReference>
<feature type="transmembrane region" description="Helical" evidence="6">
    <location>
        <begin position="235"/>
        <end position="256"/>
    </location>
</feature>
<evidence type="ECO:0000313" key="9">
    <source>
        <dbReference type="Proteomes" id="UP000249890"/>
    </source>
</evidence>
<dbReference type="KEGG" id="pdh:B9T62_06360"/>
<feature type="transmembrane region" description="Helical" evidence="6">
    <location>
        <begin position="195"/>
        <end position="214"/>
    </location>
</feature>
<dbReference type="PANTHER" id="PTHR43496:SF1">
    <property type="entry name" value="POLYGALACTURONAN_RHAMNOGALACTURONAN TRANSPORT SYSTEM PERMEASE PROTEIN YTEP"/>
    <property type="match status" value="1"/>
</dbReference>
<dbReference type="InterPro" id="IPR000515">
    <property type="entry name" value="MetI-like"/>
</dbReference>
<dbReference type="GO" id="GO:0005886">
    <property type="term" value="C:plasma membrane"/>
    <property type="evidence" value="ECO:0007669"/>
    <property type="project" value="UniProtKB-SubCell"/>
</dbReference>
<dbReference type="AlphaFoldDB" id="A0A2Z2KEI5"/>
<comment type="similarity">
    <text evidence="6">Belongs to the binding-protein-dependent transport system permease family.</text>
</comment>
<dbReference type="Gene3D" id="1.10.3720.10">
    <property type="entry name" value="MetI-like"/>
    <property type="match status" value="1"/>
</dbReference>
<keyword evidence="3 6" id="KW-0812">Transmembrane</keyword>
<keyword evidence="4 6" id="KW-1133">Transmembrane helix</keyword>
<evidence type="ECO:0000256" key="5">
    <source>
        <dbReference type="ARBA" id="ARBA00023136"/>
    </source>
</evidence>
<comment type="subcellular location">
    <subcellularLocation>
        <location evidence="6">Cell membrane</location>
        <topology evidence="6">Multi-pass membrane protein</topology>
    </subcellularLocation>
    <subcellularLocation>
        <location evidence="1">Membrane</location>
        <topology evidence="1">Multi-pass membrane protein</topology>
    </subcellularLocation>
</comment>
<feature type="domain" description="ABC transmembrane type-1" evidence="7">
    <location>
        <begin position="94"/>
        <end position="309"/>
    </location>
</feature>